<evidence type="ECO:0000256" key="2">
    <source>
        <dbReference type="ARBA" id="ARBA00022857"/>
    </source>
</evidence>
<accession>A0A1W2TKN5</accession>
<dbReference type="Gene3D" id="3.40.50.720">
    <property type="entry name" value="NAD(P)-binding Rossmann-like Domain"/>
    <property type="match status" value="1"/>
</dbReference>
<evidence type="ECO:0000256" key="1">
    <source>
        <dbReference type="ARBA" id="ARBA00006484"/>
    </source>
</evidence>
<dbReference type="InterPro" id="IPR051911">
    <property type="entry name" value="SDR_oxidoreductase"/>
</dbReference>
<dbReference type="PRINTS" id="PR00081">
    <property type="entry name" value="GDHRDH"/>
</dbReference>
<reference evidence="5" key="1">
    <citation type="submission" date="2016-03" db="EMBL/GenBank/DDBJ databases">
        <title>Draft genome sequence of Rosellinia necatrix.</title>
        <authorList>
            <person name="Kanematsu S."/>
        </authorList>
    </citation>
    <scope>NUCLEOTIDE SEQUENCE [LARGE SCALE GENOMIC DNA]</scope>
    <source>
        <strain evidence="5">W97</strain>
    </source>
</reference>
<dbReference type="PANTHER" id="PTHR43976">
    <property type="entry name" value="SHORT CHAIN DEHYDROGENASE"/>
    <property type="match status" value="1"/>
</dbReference>
<dbReference type="STRING" id="77044.A0A1W2TKN5"/>
<keyword evidence="6" id="KW-1185">Reference proteome</keyword>
<dbReference type="SUPFAM" id="SSF51735">
    <property type="entry name" value="NAD(P)-binding Rossmann-fold domains"/>
    <property type="match status" value="1"/>
</dbReference>
<evidence type="ECO:0000313" key="5">
    <source>
        <dbReference type="EMBL" id="GAP88835.1"/>
    </source>
</evidence>
<dbReference type="OMA" id="YNATREP"/>
<dbReference type="PRINTS" id="PR00080">
    <property type="entry name" value="SDRFAMILY"/>
</dbReference>
<dbReference type="Proteomes" id="UP000054516">
    <property type="component" value="Unassembled WGS sequence"/>
</dbReference>
<dbReference type="AlphaFoldDB" id="A0A1W2TKN5"/>
<dbReference type="CDD" id="cd05374">
    <property type="entry name" value="17beta-HSD-like_SDR_c"/>
    <property type="match status" value="1"/>
</dbReference>
<keyword evidence="2" id="KW-0521">NADP</keyword>
<dbReference type="OrthoDB" id="1933717at2759"/>
<name>A0A1W2TKN5_ROSNE</name>
<dbReference type="Pfam" id="PF00106">
    <property type="entry name" value="adh_short"/>
    <property type="match status" value="1"/>
</dbReference>
<protein>
    <submittedName>
        <fullName evidence="5">Putative short chain oxidoreductase</fullName>
    </submittedName>
</protein>
<dbReference type="InterPro" id="IPR020904">
    <property type="entry name" value="Sc_DH/Rdtase_CS"/>
</dbReference>
<dbReference type="GO" id="GO:0016491">
    <property type="term" value="F:oxidoreductase activity"/>
    <property type="evidence" value="ECO:0007669"/>
    <property type="project" value="UniProtKB-KW"/>
</dbReference>
<organism evidence="5">
    <name type="scientific">Rosellinia necatrix</name>
    <name type="common">White root-rot fungus</name>
    <dbReference type="NCBI Taxonomy" id="77044"/>
    <lineage>
        <taxon>Eukaryota</taxon>
        <taxon>Fungi</taxon>
        <taxon>Dikarya</taxon>
        <taxon>Ascomycota</taxon>
        <taxon>Pezizomycotina</taxon>
        <taxon>Sordariomycetes</taxon>
        <taxon>Xylariomycetidae</taxon>
        <taxon>Xylariales</taxon>
        <taxon>Xylariaceae</taxon>
        <taxon>Rosellinia</taxon>
    </lineage>
</organism>
<evidence type="ECO:0000256" key="4">
    <source>
        <dbReference type="RuleBase" id="RU000363"/>
    </source>
</evidence>
<dbReference type="InterPro" id="IPR036291">
    <property type="entry name" value="NAD(P)-bd_dom_sf"/>
</dbReference>
<evidence type="ECO:0000256" key="3">
    <source>
        <dbReference type="ARBA" id="ARBA00023002"/>
    </source>
</evidence>
<dbReference type="InterPro" id="IPR002347">
    <property type="entry name" value="SDR_fam"/>
</dbReference>
<sequence>MAESQVWLITGASRGLGFDIAKTALKAGHKVIACYRAEKPRDTSNWDELEALGGIWTQLDVSNEDAELKTKALVAEHGRVDVLVNNAGYAIVGSIEDVRLDQVNAIFNTNFTGTLRTIKGVLPSMRERKAGTIVNISSSIAIEPIPALGIYSATKFAMEGYTETLQMEVAAFGIRVLLVEPGATATEFASETGSGVRAESSEPYQEGIVNQISDFLSSPQYAAMGAPSIAVATRIVEAIDRTDFATGKDIAFRLPLGKDTGASIEKRAALFANLASQRDVWGSV</sequence>
<dbReference type="PROSITE" id="PS00061">
    <property type="entry name" value="ADH_SHORT"/>
    <property type="match status" value="1"/>
</dbReference>
<evidence type="ECO:0000313" key="6">
    <source>
        <dbReference type="Proteomes" id="UP000054516"/>
    </source>
</evidence>
<dbReference type="PANTHER" id="PTHR43976:SF16">
    <property type="entry name" value="SHORT-CHAIN DEHYDROGENASE_REDUCTASE FAMILY PROTEIN"/>
    <property type="match status" value="1"/>
</dbReference>
<gene>
    <name evidence="5" type="ORF">SAMD00023353_1701090</name>
</gene>
<proteinExistence type="inferred from homology"/>
<dbReference type="EMBL" id="DF977462">
    <property type="protein sequence ID" value="GAP88835.1"/>
    <property type="molecule type" value="Genomic_DNA"/>
</dbReference>
<keyword evidence="3" id="KW-0560">Oxidoreductase</keyword>
<comment type="similarity">
    <text evidence="1 4">Belongs to the short-chain dehydrogenases/reductases (SDR) family.</text>
</comment>